<feature type="region of interest" description="Disordered" evidence="1">
    <location>
        <begin position="192"/>
        <end position="358"/>
    </location>
</feature>
<evidence type="ECO:0000259" key="2">
    <source>
        <dbReference type="Pfam" id="PF13439"/>
    </source>
</evidence>
<dbReference type="SUPFAM" id="SSF53756">
    <property type="entry name" value="UDP-Glycosyltransferase/glycogen phosphorylase"/>
    <property type="match status" value="2"/>
</dbReference>
<dbReference type="PANTHER" id="PTHR45947:SF3">
    <property type="entry name" value="SULFOQUINOVOSYL TRANSFERASE SQD2"/>
    <property type="match status" value="1"/>
</dbReference>
<reference evidence="3" key="1">
    <citation type="submission" date="2020-01" db="EMBL/GenBank/DDBJ databases">
        <authorList>
            <person name="Hornung B."/>
        </authorList>
    </citation>
    <scope>NUCLEOTIDE SEQUENCE</scope>
    <source>
        <strain evidence="3">PacBioINE</strain>
    </source>
</reference>
<dbReference type="EMBL" id="LR746496">
    <property type="protein sequence ID" value="CAA7599630.1"/>
    <property type="molecule type" value="Genomic_DNA"/>
</dbReference>
<dbReference type="GO" id="GO:0016757">
    <property type="term" value="F:glycosyltransferase activity"/>
    <property type="evidence" value="ECO:0007669"/>
    <property type="project" value="TreeGrafter"/>
</dbReference>
<dbReference type="PANTHER" id="PTHR45947">
    <property type="entry name" value="SULFOQUINOVOSYL TRANSFERASE SQD2"/>
    <property type="match status" value="1"/>
</dbReference>
<dbReference type="InterPro" id="IPR028098">
    <property type="entry name" value="Glyco_trans_4-like_N"/>
</dbReference>
<dbReference type="KEGG" id="aacx:DEACI_0256"/>
<feature type="compositionally biased region" description="Gly residues" evidence="1">
    <location>
        <begin position="199"/>
        <end position="319"/>
    </location>
</feature>
<dbReference type="Gene3D" id="3.40.50.2000">
    <property type="entry name" value="Glycogen Phosphorylase B"/>
    <property type="match status" value="3"/>
</dbReference>
<dbReference type="Proteomes" id="UP000836597">
    <property type="component" value="Chromosome"/>
</dbReference>
<name>A0A8S0X2Z4_9FIRM</name>
<evidence type="ECO:0000313" key="3">
    <source>
        <dbReference type="EMBL" id="CAA7599630.1"/>
    </source>
</evidence>
<feature type="compositionally biased region" description="Basic and acidic residues" evidence="1">
    <location>
        <begin position="336"/>
        <end position="356"/>
    </location>
</feature>
<feature type="domain" description="Glycosyltransferase subfamily 4-like N-terminal" evidence="2">
    <location>
        <begin position="20"/>
        <end position="192"/>
    </location>
</feature>
<dbReference type="InterPro" id="IPR050194">
    <property type="entry name" value="Glycosyltransferase_grp1"/>
</dbReference>
<dbReference type="Pfam" id="PF13439">
    <property type="entry name" value="Glyco_transf_4"/>
    <property type="match status" value="1"/>
</dbReference>
<gene>
    <name evidence="3" type="ORF">DEACI_0256</name>
</gene>
<organism evidence="3">
    <name type="scientific">Acididesulfobacillus acetoxydans</name>
    <dbReference type="NCBI Taxonomy" id="1561005"/>
    <lineage>
        <taxon>Bacteria</taxon>
        <taxon>Bacillati</taxon>
        <taxon>Bacillota</taxon>
        <taxon>Clostridia</taxon>
        <taxon>Eubacteriales</taxon>
        <taxon>Peptococcaceae</taxon>
        <taxon>Acididesulfobacillus</taxon>
    </lineage>
</organism>
<dbReference type="AlphaFoldDB" id="A0A8S0X2Z4"/>
<dbReference type="RefSeq" id="WP_240983412.1">
    <property type="nucleotide sequence ID" value="NZ_LR746496.1"/>
</dbReference>
<dbReference type="Pfam" id="PF13692">
    <property type="entry name" value="Glyco_trans_1_4"/>
    <property type="match status" value="1"/>
</dbReference>
<sequence>MRVLILSSWYPNTPNPVKGVFVREQARALRAYGLEVGVVYPFDEEVPAGSVRRTDEEGIITWRANSLGGPLNPRQPFRRRWARFGSYRSALKLLREAAGQFQPDILHVHVAYPAGILAYFFTRRRKLPYVITEHMSYLRDYTAKWQHRILLKAAFQKARLVIPVSLALAGQIESFGWNLKLRVLPNVVDTSRFTPDSGRGAGAGAGQTGAGAGETGAGVGQTGAGAGQTGAGAGETGAGAGQTGAGAGQTGAGAGETGAGAGETGAGAGQTGAGAGQTGAGAGETGAGAGETGAGAGETGAGVGETGAGVGETGAGAGETGADSRRDGGVPGVGLRPDEDGLGHGGADRGRPEREGQQGLAPLRLLFVGGMDETEVKGLQFLLPALAGLARERRFRLELIGDGSLRQHYEARARELGIEGSCRFRGVLPPEEMPERYREADFLVLSSLKETFGCVLIEAMASGIPVLATACGGPESLVTAETGLLVKPGSSEALLDGMREMARRLPQYKPAVLRAYADTHFGPRALAEELKGVYRDALAG</sequence>
<accession>A0A8S0X2Z4</accession>
<protein>
    <submittedName>
        <fullName evidence="3">Glycosyltransferase subfamily 4-like, N-terminal domain protein</fullName>
    </submittedName>
</protein>
<proteinExistence type="predicted"/>
<evidence type="ECO:0000256" key="1">
    <source>
        <dbReference type="SAM" id="MobiDB-lite"/>
    </source>
</evidence>